<proteinExistence type="predicted"/>
<gene>
    <name evidence="1" type="ORF">L873DRAFT_393831</name>
</gene>
<dbReference type="OrthoDB" id="438440at2759"/>
<sequence>MSLTARAAAEDELPPAIFITSTTVIMLTPHSSSGHNLLQGPVASLVLLISRSTTASIRPGSIIGGTVLDSARLGTLTGLEIGGAAAEGILPRAGRDVRDDGWDDRSYINFVRSSISLTQLLLSTCFEIGLTTLTTVTGHAETYVLILDSMFRSTKGSRAISAIVALIKKEIEESDAGEGKAGLSDLVIDCLALLYCR</sequence>
<keyword evidence="2" id="KW-1185">Reference proteome</keyword>
<organism evidence="1 2">
    <name type="scientific">Choiromyces venosus 120613-1</name>
    <dbReference type="NCBI Taxonomy" id="1336337"/>
    <lineage>
        <taxon>Eukaryota</taxon>
        <taxon>Fungi</taxon>
        <taxon>Dikarya</taxon>
        <taxon>Ascomycota</taxon>
        <taxon>Pezizomycotina</taxon>
        <taxon>Pezizomycetes</taxon>
        <taxon>Pezizales</taxon>
        <taxon>Tuberaceae</taxon>
        <taxon>Choiromyces</taxon>
    </lineage>
</organism>
<evidence type="ECO:0000313" key="2">
    <source>
        <dbReference type="Proteomes" id="UP000276215"/>
    </source>
</evidence>
<accession>A0A3N4IWY8</accession>
<reference evidence="1 2" key="1">
    <citation type="journal article" date="2018" name="Nat. Ecol. Evol.">
        <title>Pezizomycetes genomes reveal the molecular basis of ectomycorrhizal truffle lifestyle.</title>
        <authorList>
            <person name="Murat C."/>
            <person name="Payen T."/>
            <person name="Noel B."/>
            <person name="Kuo A."/>
            <person name="Morin E."/>
            <person name="Chen J."/>
            <person name="Kohler A."/>
            <person name="Krizsan K."/>
            <person name="Balestrini R."/>
            <person name="Da Silva C."/>
            <person name="Montanini B."/>
            <person name="Hainaut M."/>
            <person name="Levati E."/>
            <person name="Barry K.W."/>
            <person name="Belfiori B."/>
            <person name="Cichocki N."/>
            <person name="Clum A."/>
            <person name="Dockter R.B."/>
            <person name="Fauchery L."/>
            <person name="Guy J."/>
            <person name="Iotti M."/>
            <person name="Le Tacon F."/>
            <person name="Lindquist E.A."/>
            <person name="Lipzen A."/>
            <person name="Malagnac F."/>
            <person name="Mello A."/>
            <person name="Molinier V."/>
            <person name="Miyauchi S."/>
            <person name="Poulain J."/>
            <person name="Riccioni C."/>
            <person name="Rubini A."/>
            <person name="Sitrit Y."/>
            <person name="Splivallo R."/>
            <person name="Traeger S."/>
            <person name="Wang M."/>
            <person name="Zifcakova L."/>
            <person name="Wipf D."/>
            <person name="Zambonelli A."/>
            <person name="Paolocci F."/>
            <person name="Nowrousian M."/>
            <person name="Ottonello S."/>
            <person name="Baldrian P."/>
            <person name="Spatafora J.W."/>
            <person name="Henrissat B."/>
            <person name="Nagy L.G."/>
            <person name="Aury J.M."/>
            <person name="Wincker P."/>
            <person name="Grigoriev I.V."/>
            <person name="Bonfante P."/>
            <person name="Martin F.M."/>
        </authorList>
    </citation>
    <scope>NUCLEOTIDE SEQUENCE [LARGE SCALE GENOMIC DNA]</scope>
    <source>
        <strain evidence="1 2">120613-1</strain>
    </source>
</reference>
<evidence type="ECO:0000313" key="1">
    <source>
        <dbReference type="EMBL" id="RPA90712.1"/>
    </source>
</evidence>
<dbReference type="AlphaFoldDB" id="A0A3N4IWY8"/>
<name>A0A3N4IWY8_9PEZI</name>
<dbReference type="Proteomes" id="UP000276215">
    <property type="component" value="Unassembled WGS sequence"/>
</dbReference>
<dbReference type="EMBL" id="ML120516">
    <property type="protein sequence ID" value="RPA90712.1"/>
    <property type="molecule type" value="Genomic_DNA"/>
</dbReference>
<protein>
    <submittedName>
        <fullName evidence="1">Uncharacterized protein</fullName>
    </submittedName>
</protein>